<organism evidence="1 2">
    <name type="scientific">Arthrobacter ginkgonis</name>
    <dbReference type="NCBI Taxonomy" id="1630594"/>
    <lineage>
        <taxon>Bacteria</taxon>
        <taxon>Bacillati</taxon>
        <taxon>Actinomycetota</taxon>
        <taxon>Actinomycetes</taxon>
        <taxon>Micrococcales</taxon>
        <taxon>Micrococcaceae</taxon>
        <taxon>Arthrobacter</taxon>
    </lineage>
</organism>
<name>A0ABP7BRT3_9MICC</name>
<sequence length="684" mass="73580">MRLVSDPVARPGDTVVFEWTARDTSQVHAWANVKSTGDAMWYHPMYGTSVAVPGEDGIWSGEFRLQFGNADWPAGTVTLSDFRLSDGKNSSYGFSLPAGTDWPSLEVTGTEFGLGPRIEVPELITAEPAPGQPLRFRFRAEDMQGINYFDGTLRGPGGFQASLGPAHPEARNVGGNLWEWESELSTDATSFPTGTYWISRLHVSEKRPYGDSSTLWAESPDASTLVFEVTDPAYTAPIPTISGTAQVGHTLTVEPGEWGPGEVALSYEWVRDRNASSAATGASFVPSYRTVADERLYVRVTGTWPDGTVRSRLSEGVAVAEGRHGEHKVTFTGTAAVENVLVPDAGPGWPENTYFDYVWIADGKRVAANASDELRLGYDLYGKTLILAVWASTPGYQRAFFASEPVTVGKGSIAPFESSFHNAEAVYGSPLRISAPDFDPAFTAKGYAWYRDGMAIAGATGLTYTPTAQDIGKKVTARGTFTHPAYNDVTVTYSGGPVYKALWNDPTTARITGTARVGSKLTATSGPWPAGTTLTYRWYADGKLIKNAAGKAHSGKTYTPVVADWGKTLLVRVTPSSATHHVDLVGSPNTKTVGPGLLTTKAPTISGTAKVGTKLTAKTTGWTSGTTKRYQWYRDGKEIRNATKSSYTPTRSDRSRRITVKVTASKVGYATASRTSSATAKVSR</sequence>
<gene>
    <name evidence="1" type="ORF">GCM10023081_02730</name>
</gene>
<dbReference type="RefSeq" id="WP_345147900.1">
    <property type="nucleotide sequence ID" value="NZ_BAABEO010000004.1"/>
</dbReference>
<accession>A0ABP7BRT3</accession>
<comment type="caution">
    <text evidence="1">The sequence shown here is derived from an EMBL/GenBank/DDBJ whole genome shotgun (WGS) entry which is preliminary data.</text>
</comment>
<evidence type="ECO:0000313" key="2">
    <source>
        <dbReference type="Proteomes" id="UP001500752"/>
    </source>
</evidence>
<dbReference type="Proteomes" id="UP001500752">
    <property type="component" value="Unassembled WGS sequence"/>
</dbReference>
<dbReference type="Gene3D" id="2.60.40.2700">
    <property type="match status" value="4"/>
</dbReference>
<protein>
    <submittedName>
        <fullName evidence="1">Uncharacterized protein</fullName>
    </submittedName>
</protein>
<dbReference type="EMBL" id="BAABEO010000004">
    <property type="protein sequence ID" value="GAA3667489.1"/>
    <property type="molecule type" value="Genomic_DNA"/>
</dbReference>
<proteinExistence type="predicted"/>
<keyword evidence="2" id="KW-1185">Reference proteome</keyword>
<reference evidence="2" key="1">
    <citation type="journal article" date="2019" name="Int. J. Syst. Evol. Microbiol.">
        <title>The Global Catalogue of Microorganisms (GCM) 10K type strain sequencing project: providing services to taxonomists for standard genome sequencing and annotation.</title>
        <authorList>
            <consortium name="The Broad Institute Genomics Platform"/>
            <consortium name="The Broad Institute Genome Sequencing Center for Infectious Disease"/>
            <person name="Wu L."/>
            <person name="Ma J."/>
        </authorList>
    </citation>
    <scope>NUCLEOTIDE SEQUENCE [LARGE SCALE GENOMIC DNA]</scope>
    <source>
        <strain evidence="2">JCM 30742</strain>
    </source>
</reference>
<evidence type="ECO:0000313" key="1">
    <source>
        <dbReference type="EMBL" id="GAA3667489.1"/>
    </source>
</evidence>